<evidence type="ECO:0000313" key="2">
    <source>
        <dbReference type="EMBL" id="QDU60823.1"/>
    </source>
</evidence>
<dbReference type="EMBL" id="CP036279">
    <property type="protein sequence ID" value="QDU60823.1"/>
    <property type="molecule type" value="Genomic_DNA"/>
</dbReference>
<protein>
    <submittedName>
        <fullName evidence="2">Trans-aconitate 2-methyltransferase</fullName>
        <ecNumber evidence="2">2.1.1.144</ecNumber>
    </submittedName>
</protein>
<dbReference type="KEGG" id="knv:Pan216_16750"/>
<name>A0A518B1H1_9BACT</name>
<dbReference type="AlphaFoldDB" id="A0A518B1H1"/>
<dbReference type="PANTHER" id="PTHR43861">
    <property type="entry name" value="TRANS-ACONITATE 2-METHYLTRANSFERASE-RELATED"/>
    <property type="match status" value="1"/>
</dbReference>
<gene>
    <name evidence="2" type="primary">tam_1</name>
    <name evidence="2" type="ORF">Pan216_16750</name>
</gene>
<dbReference type="GO" id="GO:0030798">
    <property type="term" value="F:trans-aconitate 2-methyltransferase activity"/>
    <property type="evidence" value="ECO:0007669"/>
    <property type="project" value="UniProtKB-EC"/>
</dbReference>
<dbReference type="RefSeq" id="WP_145257265.1">
    <property type="nucleotide sequence ID" value="NZ_CP036279.1"/>
</dbReference>
<keyword evidence="2" id="KW-0808">Transferase</keyword>
<accession>A0A518B1H1</accession>
<dbReference type="CDD" id="cd02440">
    <property type="entry name" value="AdoMet_MTases"/>
    <property type="match status" value="1"/>
</dbReference>
<feature type="domain" description="Methyltransferase type 12" evidence="1">
    <location>
        <begin position="58"/>
        <end position="150"/>
    </location>
</feature>
<keyword evidence="2" id="KW-0489">Methyltransferase</keyword>
<dbReference type="GO" id="GO:0032259">
    <property type="term" value="P:methylation"/>
    <property type="evidence" value="ECO:0007669"/>
    <property type="project" value="UniProtKB-KW"/>
</dbReference>
<keyword evidence="3" id="KW-1185">Reference proteome</keyword>
<evidence type="ECO:0000259" key="1">
    <source>
        <dbReference type="Pfam" id="PF08242"/>
    </source>
</evidence>
<dbReference type="OrthoDB" id="9804312at2"/>
<dbReference type="InterPro" id="IPR013217">
    <property type="entry name" value="Methyltransf_12"/>
</dbReference>
<sequence length="234" mass="25986">MESSTGSESFDEYADDYNAALEQGLSVSGESKDFFAAGRVAWLARCLRGERYSVARVVDFGCGTGSATPFLLDQLQAEQLTGIDVSERSLAVARETYGDHPAVFGGSGEFPADATADLVFTNGVFHHIPPDERPAAFRDIHARLKDGGYLAFWENNPWNPGTRYVMSKIPFDRDAIMVWPRQARRLAASVGLQVVRFDFQFIFPRVLGFLRPLEPCFSPFPLGAQYQMLCIKRG</sequence>
<dbReference type="InterPro" id="IPR029063">
    <property type="entry name" value="SAM-dependent_MTases_sf"/>
</dbReference>
<dbReference type="Proteomes" id="UP000317093">
    <property type="component" value="Chromosome"/>
</dbReference>
<reference evidence="2 3" key="1">
    <citation type="submission" date="2019-02" db="EMBL/GenBank/DDBJ databases">
        <title>Deep-cultivation of Planctomycetes and their phenomic and genomic characterization uncovers novel biology.</title>
        <authorList>
            <person name="Wiegand S."/>
            <person name="Jogler M."/>
            <person name="Boedeker C."/>
            <person name="Pinto D."/>
            <person name="Vollmers J."/>
            <person name="Rivas-Marin E."/>
            <person name="Kohn T."/>
            <person name="Peeters S.H."/>
            <person name="Heuer A."/>
            <person name="Rast P."/>
            <person name="Oberbeckmann S."/>
            <person name="Bunk B."/>
            <person name="Jeske O."/>
            <person name="Meyerdierks A."/>
            <person name="Storesund J.E."/>
            <person name="Kallscheuer N."/>
            <person name="Luecker S."/>
            <person name="Lage O.M."/>
            <person name="Pohl T."/>
            <person name="Merkel B.J."/>
            <person name="Hornburger P."/>
            <person name="Mueller R.-W."/>
            <person name="Bruemmer F."/>
            <person name="Labrenz M."/>
            <person name="Spormann A.M."/>
            <person name="Op den Camp H."/>
            <person name="Overmann J."/>
            <person name="Amann R."/>
            <person name="Jetten M.S.M."/>
            <person name="Mascher T."/>
            <person name="Medema M.H."/>
            <person name="Devos D.P."/>
            <person name="Kaster A.-K."/>
            <person name="Ovreas L."/>
            <person name="Rohde M."/>
            <person name="Galperin M.Y."/>
            <person name="Jogler C."/>
        </authorList>
    </citation>
    <scope>NUCLEOTIDE SEQUENCE [LARGE SCALE GENOMIC DNA]</scope>
    <source>
        <strain evidence="2 3">Pan216</strain>
    </source>
</reference>
<organism evidence="2 3">
    <name type="scientific">Kolteria novifilia</name>
    <dbReference type="NCBI Taxonomy" id="2527975"/>
    <lineage>
        <taxon>Bacteria</taxon>
        <taxon>Pseudomonadati</taxon>
        <taxon>Planctomycetota</taxon>
        <taxon>Planctomycetia</taxon>
        <taxon>Kolteriales</taxon>
        <taxon>Kolteriaceae</taxon>
        <taxon>Kolteria</taxon>
    </lineage>
</organism>
<dbReference type="Gene3D" id="3.40.50.150">
    <property type="entry name" value="Vaccinia Virus protein VP39"/>
    <property type="match status" value="1"/>
</dbReference>
<dbReference type="EC" id="2.1.1.144" evidence="2"/>
<proteinExistence type="predicted"/>
<dbReference type="Pfam" id="PF08242">
    <property type="entry name" value="Methyltransf_12"/>
    <property type="match status" value="1"/>
</dbReference>
<evidence type="ECO:0000313" key="3">
    <source>
        <dbReference type="Proteomes" id="UP000317093"/>
    </source>
</evidence>
<dbReference type="SUPFAM" id="SSF53335">
    <property type="entry name" value="S-adenosyl-L-methionine-dependent methyltransferases"/>
    <property type="match status" value="1"/>
</dbReference>
<dbReference type="PANTHER" id="PTHR43861:SF1">
    <property type="entry name" value="TRANS-ACONITATE 2-METHYLTRANSFERASE"/>
    <property type="match status" value="1"/>
</dbReference>